<evidence type="ECO:0000313" key="1">
    <source>
        <dbReference type="EMBL" id="CAG6511131.1"/>
    </source>
</evidence>
<proteinExistence type="predicted"/>
<organism evidence="1">
    <name type="scientific">Culex pipiens</name>
    <name type="common">House mosquito</name>
    <dbReference type="NCBI Taxonomy" id="7175"/>
    <lineage>
        <taxon>Eukaryota</taxon>
        <taxon>Metazoa</taxon>
        <taxon>Ecdysozoa</taxon>
        <taxon>Arthropoda</taxon>
        <taxon>Hexapoda</taxon>
        <taxon>Insecta</taxon>
        <taxon>Pterygota</taxon>
        <taxon>Neoptera</taxon>
        <taxon>Endopterygota</taxon>
        <taxon>Diptera</taxon>
        <taxon>Nematocera</taxon>
        <taxon>Culicoidea</taxon>
        <taxon>Culicidae</taxon>
        <taxon>Culicinae</taxon>
        <taxon>Culicini</taxon>
        <taxon>Culex</taxon>
        <taxon>Culex</taxon>
    </lineage>
</organism>
<dbReference type="EMBL" id="HBUE01267957">
    <property type="protein sequence ID" value="CAG6562537.1"/>
    <property type="molecule type" value="Transcribed_RNA"/>
</dbReference>
<accession>A0A8D8DK49</accession>
<name>A0A8D8DK49_CULPI</name>
<reference evidence="1" key="1">
    <citation type="submission" date="2021-05" db="EMBL/GenBank/DDBJ databases">
        <authorList>
            <person name="Alioto T."/>
            <person name="Alioto T."/>
            <person name="Gomez Garrido J."/>
        </authorList>
    </citation>
    <scope>NUCLEOTIDE SEQUENCE</scope>
</reference>
<sequence length="133" mass="15674">MPALLALDRPHRSGRAGRRRSWRFRWVRCLPVPELTPDKVLRSLQPPASILLGDPIVRLINAPPRMIPLVFVSFDREDLLPPTLLNERLRHRIFPRRFLHLQRFDLPEPEGSSGCLPQTFRWFSFTRCERIAF</sequence>
<dbReference type="EMBL" id="HBUE01162763">
    <property type="protein sequence ID" value="CAG6511131.1"/>
    <property type="molecule type" value="Transcribed_RNA"/>
</dbReference>
<dbReference type="AlphaFoldDB" id="A0A8D8DK49"/>
<protein>
    <submittedName>
        <fullName evidence="1">(northern house mosquito) hypothetical protein</fullName>
    </submittedName>
</protein>